<dbReference type="GO" id="GO:0003677">
    <property type="term" value="F:DNA binding"/>
    <property type="evidence" value="ECO:0007669"/>
    <property type="project" value="InterPro"/>
</dbReference>
<dbReference type="PRINTS" id="PR00506">
    <property type="entry name" value="D21N6MTFRASE"/>
</dbReference>
<dbReference type="InterPro" id="IPR002941">
    <property type="entry name" value="DNA_methylase_N4/N6"/>
</dbReference>
<feature type="region of interest" description="Disordered" evidence="5">
    <location>
        <begin position="143"/>
        <end position="172"/>
    </location>
</feature>
<dbReference type="InterPro" id="IPR029063">
    <property type="entry name" value="SAM-dependent_MTases_sf"/>
</dbReference>
<evidence type="ECO:0000259" key="6">
    <source>
        <dbReference type="Pfam" id="PF01555"/>
    </source>
</evidence>
<evidence type="ECO:0000256" key="3">
    <source>
        <dbReference type="ARBA" id="ARBA00022679"/>
    </source>
</evidence>
<dbReference type="GeneID" id="95620356"/>
<keyword evidence="2 7" id="KW-0489">Methyltransferase</keyword>
<dbReference type="SUPFAM" id="SSF53335">
    <property type="entry name" value="S-adenosyl-L-methionine-dependent methyltransferases"/>
    <property type="match status" value="1"/>
</dbReference>
<evidence type="ECO:0000256" key="1">
    <source>
        <dbReference type="ARBA" id="ARBA00006594"/>
    </source>
</evidence>
<feature type="compositionally biased region" description="Basic and acidic residues" evidence="5">
    <location>
        <begin position="163"/>
        <end position="172"/>
    </location>
</feature>
<comment type="caution">
    <text evidence="7">The sequence shown here is derived from an EMBL/GenBank/DDBJ whole genome shotgun (WGS) entry which is preliminary data.</text>
</comment>
<comment type="similarity">
    <text evidence="1">Belongs to the N(4)/N(6)-methyltransferase family.</text>
</comment>
<protein>
    <submittedName>
        <fullName evidence="7">Adenine methyltransferase</fullName>
    </submittedName>
</protein>
<dbReference type="OrthoDB" id="1637728at2"/>
<evidence type="ECO:0000256" key="4">
    <source>
        <dbReference type="ARBA" id="ARBA00022691"/>
    </source>
</evidence>
<dbReference type="PIRSF" id="PIRSF015855">
    <property type="entry name" value="TypeIII_Mtase_mKpnI"/>
    <property type="match status" value="1"/>
</dbReference>
<dbReference type="Proteomes" id="UP000287830">
    <property type="component" value="Unassembled WGS sequence"/>
</dbReference>
<dbReference type="InterPro" id="IPR002295">
    <property type="entry name" value="N4/N6-MTase_EcoPI_Mod-like"/>
</dbReference>
<keyword evidence="3" id="KW-0808">Transferase</keyword>
<dbReference type="GO" id="GO:0032259">
    <property type="term" value="P:methylation"/>
    <property type="evidence" value="ECO:0007669"/>
    <property type="project" value="UniProtKB-KW"/>
</dbReference>
<dbReference type="InterPro" id="IPR002052">
    <property type="entry name" value="DNA_methylase_N6_adenine_CS"/>
</dbReference>
<dbReference type="GO" id="GO:0008170">
    <property type="term" value="F:N-methyltransferase activity"/>
    <property type="evidence" value="ECO:0007669"/>
    <property type="project" value="InterPro"/>
</dbReference>
<sequence length="665" mass="73255">MTLDFEPVGDLTGPGEAKSNLDVLARLFPDAVVDGTVDLDALRGLLGENAAPTTAEAFGLRWPGMAEARRLSTLPATGTLLPKPEESVDWDNTRNIVIEGDNLEGLRLLRRGYTNKVDVIYIDPPYNTGNDFVYEDKRVTSQAGHETLAGQRDDEGALQAGTESDRVQDRRTGASRHSAWLSMMYPRLLVAHHLLKETGVIIVAIDDCEHARLKLLMDRVFGAENFIANLIWQGGRKNDSRYVSVGHDYMLIYAKNEGVLRQSETRWRERKPGVDEILARASEIWRSHDDKEAANKAYKKFLKGMAKKGATAGVLRFANLDETTGRPYNADRDLSAPNLRASGDYDIYHPVTKKAVTRPQGGSGWRMTKESAQQMIKDDLIVFGEDETKVPRGKIFLDEMSDQVAESVFNQERTSAGKSLVNLLGCDVFPFPKDVNVVARWLNIVTDRNPNALILDFFAGSGSTGHAVMNLNAADGGNRRYILVQLDEPVGEDGYNTIADITRERLRRAGQQIVSKQSPDAAPIDTGFRSYRLASSNVKVWDGTPDQLSLLEAVDNLVAGRTADDLLVEMMLRMGVELTTPLETREVAGSPLYNLAGTLFAYFGTDITIDRANEVAKALAAWRDEEPGDADTTVVVRDTGFVDSAAKLNFAAALKQAGFTTLRSI</sequence>
<dbReference type="Gene3D" id="3.40.50.150">
    <property type="entry name" value="Vaccinia Virus protein VP39"/>
    <property type="match status" value="1"/>
</dbReference>
<name>A0A7U9KQU8_9ACTN</name>
<dbReference type="RefSeq" id="WP_125044060.1">
    <property type="nucleotide sequence ID" value="NZ_BHZC01000001.1"/>
</dbReference>
<dbReference type="EMBL" id="BHZC01000001">
    <property type="protein sequence ID" value="GCD33611.1"/>
    <property type="molecule type" value="Genomic_DNA"/>
</dbReference>
<organism evidence="7 8">
    <name type="scientific">Streptomyces chrestomyceticus JCM 4735</name>
    <dbReference type="NCBI Taxonomy" id="1306181"/>
    <lineage>
        <taxon>Bacteria</taxon>
        <taxon>Bacillati</taxon>
        <taxon>Actinomycetota</taxon>
        <taxon>Actinomycetes</taxon>
        <taxon>Kitasatosporales</taxon>
        <taxon>Streptomycetaceae</taxon>
        <taxon>Streptomyces</taxon>
    </lineage>
</organism>
<evidence type="ECO:0000313" key="8">
    <source>
        <dbReference type="Proteomes" id="UP000287830"/>
    </source>
</evidence>
<evidence type="ECO:0000313" key="7">
    <source>
        <dbReference type="EMBL" id="GCD33611.1"/>
    </source>
</evidence>
<gene>
    <name evidence="7" type="ORF">OEIGOIKO_01333</name>
</gene>
<proteinExistence type="inferred from homology"/>
<accession>A0A7U9KQU8</accession>
<reference evidence="7 8" key="1">
    <citation type="submission" date="2018-11" db="EMBL/GenBank/DDBJ databases">
        <title>Whole genome sequence of Streptomyces chrestomyceticus NBRC 13444(T).</title>
        <authorList>
            <person name="Komaki H."/>
            <person name="Tamura T."/>
        </authorList>
    </citation>
    <scope>NUCLEOTIDE SEQUENCE [LARGE SCALE GENOMIC DNA]</scope>
    <source>
        <strain evidence="7 8">NBRC 13444</strain>
    </source>
</reference>
<dbReference type="Pfam" id="PF01555">
    <property type="entry name" value="N6_N4_Mtase"/>
    <property type="match status" value="1"/>
</dbReference>
<dbReference type="PROSITE" id="PS00092">
    <property type="entry name" value="N6_MTASE"/>
    <property type="match status" value="1"/>
</dbReference>
<keyword evidence="4" id="KW-0949">S-adenosyl-L-methionine</keyword>
<feature type="domain" description="DNA methylase N-4/N-6" evidence="6">
    <location>
        <begin position="117"/>
        <end position="473"/>
    </location>
</feature>
<dbReference type="AlphaFoldDB" id="A0A7U9KQU8"/>
<evidence type="ECO:0000256" key="2">
    <source>
        <dbReference type="ARBA" id="ARBA00022603"/>
    </source>
</evidence>
<evidence type="ECO:0000256" key="5">
    <source>
        <dbReference type="SAM" id="MobiDB-lite"/>
    </source>
</evidence>